<keyword evidence="5" id="KW-0862">Zinc</keyword>
<dbReference type="PROSITE" id="PS50280">
    <property type="entry name" value="SET"/>
    <property type="match status" value="1"/>
</dbReference>
<dbReference type="PANTHER" id="PTHR47772:SF4">
    <property type="entry name" value="ZFP64 ZINC FINGER PROTEIN"/>
    <property type="match status" value="1"/>
</dbReference>
<dbReference type="SUPFAM" id="SSF57667">
    <property type="entry name" value="beta-beta-alpha zinc fingers"/>
    <property type="match status" value="5"/>
</dbReference>
<dbReference type="GO" id="GO:0008276">
    <property type="term" value="F:protein methyltransferase activity"/>
    <property type="evidence" value="ECO:0007669"/>
    <property type="project" value="UniProtKB-ARBA"/>
</dbReference>
<dbReference type="PROSITE" id="PS00028">
    <property type="entry name" value="ZINC_FINGER_C2H2_1"/>
    <property type="match status" value="9"/>
</dbReference>
<sequence length="795" mass="92726">MELQLEDKLEEICGICGNLHQISTCDVIKMEAYVQDSIVLSKARLTLPSVLKIEKMSEGSNLIVAAEFIKGGTQFGPFHAKKLFTLNPEILFPLKIFTSNDYFSEYYLDTNNEDECNWMMFVPPAQNLIEQNLICYQDDSKIFFMSIRDIAVGEYLKVWYSPFYGQKMNKNMLSSPKKICTEALDLNMLLKKQQNLMERDVWTCKFCNLQEKDVTKFATHILQHYSMQIRKACEICKSVFMTHKGLKKHIKIVHANKTTIPTSDNNENNQLIKKRKNYTKDTMVGGPLLNDMLTDSMDNTNLLLQQTDISRFDMHNDILLDNDNLNLAVENFMPDDDNFNFNIDEDKEEHICDICLKPFAKLKRLVQHLQKHTGKYACPECLVIFSRNENLQAHKCNLYKKQQYECTLCDKKFALKKYLSRHIQSVHERKRSCSKCNKTYHSEKECKEHNCSEIPESEKEKYPCLHCNKTFFRESYIKRHMKLHAPIKQPVTVRNEIFICEMCAKTFKTARNLSRHKKTHTEISFPCDKCDKSFTRSDSLNHHKIVEHCSFSYPCPVCDKEYKSKKYLRVHMTTHVGNKKYQCTVCNRKFFQQSMMLKHFRLKHAVNCNKCNRDDCSHTQTLVECYECPVCKRLLKLRSSVMRHLKKNHPCTEVDSDKIKKVRRMWRLPVENKPNITENQEVAIAGYDDKLENLENVDNVENEKDNLVDNVGKVDTATIEDKAPNSNNIMDFNNLTLELGKDLALNSQEICLSMPELTEMEQDVTLSDNAYVLDNGTIVEPLDSENIVVYIFDKK</sequence>
<evidence type="ECO:0000259" key="11">
    <source>
        <dbReference type="PROSITE" id="PS50157"/>
    </source>
</evidence>
<evidence type="ECO:0000256" key="9">
    <source>
        <dbReference type="PROSITE-ProRule" id="PRU00042"/>
    </source>
</evidence>
<dbReference type="Pfam" id="PF21549">
    <property type="entry name" value="PRDM2_PR"/>
    <property type="match status" value="1"/>
</dbReference>
<dbReference type="PANTHER" id="PTHR47772">
    <property type="entry name" value="ZINC FINGER PROTEIN 200"/>
    <property type="match status" value="1"/>
</dbReference>
<organism evidence="13 14">
    <name type="scientific">Popillia japonica</name>
    <name type="common">Japanese beetle</name>
    <dbReference type="NCBI Taxonomy" id="7064"/>
    <lineage>
        <taxon>Eukaryota</taxon>
        <taxon>Metazoa</taxon>
        <taxon>Ecdysozoa</taxon>
        <taxon>Arthropoda</taxon>
        <taxon>Hexapoda</taxon>
        <taxon>Insecta</taxon>
        <taxon>Pterygota</taxon>
        <taxon>Neoptera</taxon>
        <taxon>Endopterygota</taxon>
        <taxon>Coleoptera</taxon>
        <taxon>Polyphaga</taxon>
        <taxon>Scarabaeiformia</taxon>
        <taxon>Scarabaeidae</taxon>
        <taxon>Rutelinae</taxon>
        <taxon>Popillia</taxon>
    </lineage>
</organism>
<feature type="domain" description="C2H2-type" evidence="11">
    <location>
        <begin position="404"/>
        <end position="432"/>
    </location>
</feature>
<feature type="domain" description="C2H2-type" evidence="11">
    <location>
        <begin position="553"/>
        <end position="580"/>
    </location>
</feature>
<dbReference type="Gene3D" id="2.170.270.10">
    <property type="entry name" value="SET domain"/>
    <property type="match status" value="1"/>
</dbReference>
<dbReference type="Proteomes" id="UP001458880">
    <property type="component" value="Unassembled WGS sequence"/>
</dbReference>
<gene>
    <name evidence="13" type="ORF">QE152_g21533</name>
</gene>
<dbReference type="InterPro" id="IPR013087">
    <property type="entry name" value="Znf_C2H2_type"/>
</dbReference>
<keyword evidence="3" id="KW-0677">Repeat</keyword>
<comment type="subcellular location">
    <subcellularLocation>
        <location evidence="1">Nucleus</location>
    </subcellularLocation>
</comment>
<dbReference type="GO" id="GO:0008270">
    <property type="term" value="F:zinc ion binding"/>
    <property type="evidence" value="ECO:0007669"/>
    <property type="project" value="UniProtKB-KW"/>
</dbReference>
<reference evidence="13 14" key="1">
    <citation type="journal article" date="2024" name="BMC Genomics">
        <title>De novo assembly and annotation of Popillia japonica's genome with initial clues to its potential as an invasive pest.</title>
        <authorList>
            <person name="Cucini C."/>
            <person name="Boschi S."/>
            <person name="Funari R."/>
            <person name="Cardaioli E."/>
            <person name="Iannotti N."/>
            <person name="Marturano G."/>
            <person name="Paoli F."/>
            <person name="Bruttini M."/>
            <person name="Carapelli A."/>
            <person name="Frati F."/>
            <person name="Nardi F."/>
        </authorList>
    </citation>
    <scope>NUCLEOTIDE SEQUENCE [LARGE SCALE GENOMIC DNA]</scope>
    <source>
        <strain evidence="13">DMR45628</strain>
    </source>
</reference>
<keyword evidence="2" id="KW-0479">Metal-binding</keyword>
<evidence type="ECO:0000256" key="6">
    <source>
        <dbReference type="ARBA" id="ARBA00023015"/>
    </source>
</evidence>
<dbReference type="InterPro" id="IPR001214">
    <property type="entry name" value="SET_dom"/>
</dbReference>
<keyword evidence="6" id="KW-0805">Transcription regulation</keyword>
<evidence type="ECO:0000313" key="13">
    <source>
        <dbReference type="EMBL" id="KAK9721437.1"/>
    </source>
</evidence>
<evidence type="ECO:0000313" key="14">
    <source>
        <dbReference type="Proteomes" id="UP001458880"/>
    </source>
</evidence>
<evidence type="ECO:0000256" key="10">
    <source>
        <dbReference type="SAM" id="Coils"/>
    </source>
</evidence>
<evidence type="ECO:0000256" key="1">
    <source>
        <dbReference type="ARBA" id="ARBA00004123"/>
    </source>
</evidence>
<dbReference type="GO" id="GO:0005634">
    <property type="term" value="C:nucleus"/>
    <property type="evidence" value="ECO:0007669"/>
    <property type="project" value="UniProtKB-SubCell"/>
</dbReference>
<keyword evidence="7" id="KW-0804">Transcription</keyword>
<dbReference type="InterPro" id="IPR050636">
    <property type="entry name" value="C2H2-ZF_domain-containing"/>
</dbReference>
<keyword evidence="10" id="KW-0175">Coiled coil</keyword>
<evidence type="ECO:0000256" key="8">
    <source>
        <dbReference type="ARBA" id="ARBA00023242"/>
    </source>
</evidence>
<keyword evidence="8" id="KW-0539">Nucleus</keyword>
<feature type="domain" description="C2H2-type" evidence="11">
    <location>
        <begin position="626"/>
        <end position="649"/>
    </location>
</feature>
<feature type="domain" description="C2H2-type" evidence="11">
    <location>
        <begin position="462"/>
        <end position="489"/>
    </location>
</feature>
<dbReference type="EMBL" id="JASPKY010000199">
    <property type="protein sequence ID" value="KAK9721437.1"/>
    <property type="molecule type" value="Genomic_DNA"/>
</dbReference>
<comment type="caution">
    <text evidence="13">The sequence shown here is derived from an EMBL/GenBank/DDBJ whole genome shotgun (WGS) entry which is preliminary data.</text>
</comment>
<dbReference type="AlphaFoldDB" id="A0AAW1KN62"/>
<dbReference type="Pfam" id="PF00096">
    <property type="entry name" value="zf-C2H2"/>
    <property type="match status" value="5"/>
</dbReference>
<proteinExistence type="predicted"/>
<keyword evidence="4 9" id="KW-0863">Zinc-finger</keyword>
<evidence type="ECO:0000256" key="3">
    <source>
        <dbReference type="ARBA" id="ARBA00022737"/>
    </source>
</evidence>
<feature type="domain" description="C2H2-type" evidence="11">
    <location>
        <begin position="581"/>
        <end position="605"/>
    </location>
</feature>
<dbReference type="Pfam" id="PF13912">
    <property type="entry name" value="zf-C2H2_6"/>
    <property type="match status" value="1"/>
</dbReference>
<evidence type="ECO:0000256" key="7">
    <source>
        <dbReference type="ARBA" id="ARBA00023163"/>
    </source>
</evidence>
<dbReference type="GO" id="GO:0008170">
    <property type="term" value="F:N-methyltransferase activity"/>
    <property type="evidence" value="ECO:0007669"/>
    <property type="project" value="UniProtKB-ARBA"/>
</dbReference>
<feature type="coiled-coil region" evidence="10">
    <location>
        <begin position="677"/>
        <end position="710"/>
    </location>
</feature>
<evidence type="ECO:0000259" key="12">
    <source>
        <dbReference type="PROSITE" id="PS50280"/>
    </source>
</evidence>
<accession>A0AAW1KN62</accession>
<dbReference type="Gene3D" id="3.30.160.60">
    <property type="entry name" value="Classic Zinc Finger"/>
    <property type="match status" value="7"/>
</dbReference>
<dbReference type="GO" id="GO:0008757">
    <property type="term" value="F:S-adenosylmethionine-dependent methyltransferase activity"/>
    <property type="evidence" value="ECO:0007669"/>
    <property type="project" value="UniProtKB-ARBA"/>
</dbReference>
<evidence type="ECO:0000256" key="5">
    <source>
        <dbReference type="ARBA" id="ARBA00022833"/>
    </source>
</evidence>
<dbReference type="InterPro" id="IPR036236">
    <property type="entry name" value="Znf_C2H2_sf"/>
</dbReference>
<feature type="domain" description="C2H2-type" evidence="11">
    <location>
        <begin position="525"/>
        <end position="548"/>
    </location>
</feature>
<dbReference type="InterPro" id="IPR046341">
    <property type="entry name" value="SET_dom_sf"/>
</dbReference>
<feature type="domain" description="C2H2-type" evidence="11">
    <location>
        <begin position="498"/>
        <end position="521"/>
    </location>
</feature>
<dbReference type="PROSITE" id="PS50157">
    <property type="entry name" value="ZINC_FINGER_C2H2_2"/>
    <property type="match status" value="9"/>
</dbReference>
<evidence type="ECO:0000256" key="4">
    <source>
        <dbReference type="ARBA" id="ARBA00022771"/>
    </source>
</evidence>
<protein>
    <submittedName>
        <fullName evidence="13">Zinc finger, C2H2 type</fullName>
    </submittedName>
</protein>
<dbReference type="SMART" id="SM00355">
    <property type="entry name" value="ZnF_C2H2"/>
    <property type="match status" value="11"/>
</dbReference>
<feature type="domain" description="SET" evidence="12">
    <location>
        <begin position="36"/>
        <end position="161"/>
    </location>
</feature>
<evidence type="ECO:0000256" key="2">
    <source>
        <dbReference type="ARBA" id="ARBA00022723"/>
    </source>
</evidence>
<keyword evidence="14" id="KW-1185">Reference proteome</keyword>
<feature type="domain" description="C2H2-type" evidence="11">
    <location>
        <begin position="231"/>
        <end position="259"/>
    </location>
</feature>
<feature type="domain" description="C2H2-type" evidence="11">
    <location>
        <begin position="350"/>
        <end position="377"/>
    </location>
</feature>
<name>A0AAW1KN62_POPJA</name>